<evidence type="ECO:0000313" key="2">
    <source>
        <dbReference type="EMBL" id="KAK8841751.1"/>
    </source>
</evidence>
<keyword evidence="1" id="KW-0812">Transmembrane</keyword>
<name>A0ABR2H6G3_9EUKA</name>
<reference evidence="2 3" key="1">
    <citation type="submission" date="2024-04" db="EMBL/GenBank/DDBJ databases">
        <title>Tritrichomonas musculus Genome.</title>
        <authorList>
            <person name="Alves-Ferreira E."/>
            <person name="Grigg M."/>
            <person name="Lorenzi H."/>
            <person name="Galac M."/>
        </authorList>
    </citation>
    <scope>NUCLEOTIDE SEQUENCE [LARGE SCALE GENOMIC DNA]</scope>
    <source>
        <strain evidence="2 3">EAF2021</strain>
    </source>
</reference>
<keyword evidence="1" id="KW-0472">Membrane</keyword>
<evidence type="ECO:0000313" key="3">
    <source>
        <dbReference type="Proteomes" id="UP001470230"/>
    </source>
</evidence>
<protein>
    <recommendedName>
        <fullName evidence="4">Right handed beta helix domain-containing protein</fullName>
    </recommendedName>
</protein>
<gene>
    <name evidence="2" type="ORF">M9Y10_026698</name>
</gene>
<accession>A0ABR2H6G3</accession>
<evidence type="ECO:0008006" key="4">
    <source>
        <dbReference type="Google" id="ProtNLM"/>
    </source>
</evidence>
<dbReference type="InterPro" id="IPR011050">
    <property type="entry name" value="Pectin_lyase_fold/virulence"/>
</dbReference>
<feature type="transmembrane region" description="Helical" evidence="1">
    <location>
        <begin position="581"/>
        <end position="603"/>
    </location>
</feature>
<sequence length="622" mass="69387">MLIEIILFSLINAKNPKNQKDGDIDNHPLSTPEAIPLSIGLEQMNRTKDIKCTRNSCPNYANMAEGSYDINSPTFYRCGTICNTSNGTFSYEFKGVKFGIIGTFSPDFYSFTVEVDGDSHKVDTHKSTRTDYSLLYVSGDLEYKIHKIDIKGTGEMFEIYKLVYWPSLHAKRLNSTEFEYRTGTWYTQSDMVGGIRQYATTDSTTETMKTQICASHVWFYGTKCYWCTSLDLTIGGTKTKLHLKQGGSRNDRFDTLLLYENDEVEQDCFDITLETAGDATFNCIYYTEVSTPSEEIIKNEEDCEQRCQHVENEDKPVNVFINIATFTNLKEDFDGGAIYIYNAGLRCNKSTFDHCGSGNKVGGAIYLKNELNYASNAFDLDHLVFKFCQAKCGGAAFISSSSNLNTVNIKDCQFISNKATGSLNDEFYGGCAVYLSACNALISNNLFEKNVGNGGAIKIVDCFDKDNNALLLSNKKGSVVISKCSFVIRSDSDCSLFYIGGKHGSLVELKDSVFTGKLISGSHYINGMTIDKESPKLVVNNCRFASDAKKIFGNNDFLIIDLNNQIFEKNTKIIEKKMTRLTLFGLILISALASVIFLLVMIVSNHNKLKESDTKVESIVPC</sequence>
<comment type="caution">
    <text evidence="2">The sequence shown here is derived from an EMBL/GenBank/DDBJ whole genome shotgun (WGS) entry which is preliminary data.</text>
</comment>
<dbReference type="Gene3D" id="2.60.120.260">
    <property type="entry name" value="Galactose-binding domain-like"/>
    <property type="match status" value="1"/>
</dbReference>
<proteinExistence type="predicted"/>
<keyword evidence="1" id="KW-1133">Transmembrane helix</keyword>
<dbReference type="SUPFAM" id="SSF51126">
    <property type="entry name" value="Pectin lyase-like"/>
    <property type="match status" value="1"/>
</dbReference>
<dbReference type="Proteomes" id="UP001470230">
    <property type="component" value="Unassembled WGS sequence"/>
</dbReference>
<keyword evidence="3" id="KW-1185">Reference proteome</keyword>
<dbReference type="EMBL" id="JAPFFF010000040">
    <property type="protein sequence ID" value="KAK8841751.1"/>
    <property type="molecule type" value="Genomic_DNA"/>
</dbReference>
<evidence type="ECO:0000256" key="1">
    <source>
        <dbReference type="SAM" id="Phobius"/>
    </source>
</evidence>
<organism evidence="2 3">
    <name type="scientific">Tritrichomonas musculus</name>
    <dbReference type="NCBI Taxonomy" id="1915356"/>
    <lineage>
        <taxon>Eukaryota</taxon>
        <taxon>Metamonada</taxon>
        <taxon>Parabasalia</taxon>
        <taxon>Tritrichomonadida</taxon>
        <taxon>Tritrichomonadidae</taxon>
        <taxon>Tritrichomonas</taxon>
    </lineage>
</organism>